<name>A0A0C9UTX9_SPHS4</name>
<accession>A0A0C9UTX9</accession>
<evidence type="ECO:0000256" key="1">
    <source>
        <dbReference type="SAM" id="MobiDB-lite"/>
    </source>
</evidence>
<sequence length="162" mass="18425">MTAGQWKRNDSLFLCSPTPTRYQLHRNQKIDRCPFAYWLGANEITSLKGNPTNQFRVHDDLLYLVRESPYYIPPSVGEPMDQDEFDPEPEPDPIQHTAGSSSLADRLDYREGGSFSHPPADAHELQARVSYFDSLVPQGTARESTAEITEALTHDMYVDNHE</sequence>
<feature type="compositionally biased region" description="Acidic residues" evidence="1">
    <location>
        <begin position="80"/>
        <end position="91"/>
    </location>
</feature>
<evidence type="ECO:0000313" key="2">
    <source>
        <dbReference type="EMBL" id="KIJ38309.1"/>
    </source>
</evidence>
<proteinExistence type="predicted"/>
<organism evidence="2 3">
    <name type="scientific">Sphaerobolus stellatus (strain SS14)</name>
    <dbReference type="NCBI Taxonomy" id="990650"/>
    <lineage>
        <taxon>Eukaryota</taxon>
        <taxon>Fungi</taxon>
        <taxon>Dikarya</taxon>
        <taxon>Basidiomycota</taxon>
        <taxon>Agaricomycotina</taxon>
        <taxon>Agaricomycetes</taxon>
        <taxon>Phallomycetidae</taxon>
        <taxon>Geastrales</taxon>
        <taxon>Sphaerobolaceae</taxon>
        <taxon>Sphaerobolus</taxon>
    </lineage>
</organism>
<keyword evidence="3" id="KW-1185">Reference proteome</keyword>
<reference evidence="2 3" key="1">
    <citation type="submission" date="2014-06" db="EMBL/GenBank/DDBJ databases">
        <title>Evolutionary Origins and Diversification of the Mycorrhizal Mutualists.</title>
        <authorList>
            <consortium name="DOE Joint Genome Institute"/>
            <consortium name="Mycorrhizal Genomics Consortium"/>
            <person name="Kohler A."/>
            <person name="Kuo A."/>
            <person name="Nagy L.G."/>
            <person name="Floudas D."/>
            <person name="Copeland A."/>
            <person name="Barry K.W."/>
            <person name="Cichocki N."/>
            <person name="Veneault-Fourrey C."/>
            <person name="LaButti K."/>
            <person name="Lindquist E.A."/>
            <person name="Lipzen A."/>
            <person name="Lundell T."/>
            <person name="Morin E."/>
            <person name="Murat C."/>
            <person name="Riley R."/>
            <person name="Ohm R."/>
            <person name="Sun H."/>
            <person name="Tunlid A."/>
            <person name="Henrissat B."/>
            <person name="Grigoriev I.V."/>
            <person name="Hibbett D.S."/>
            <person name="Martin F."/>
        </authorList>
    </citation>
    <scope>NUCLEOTIDE SEQUENCE [LARGE SCALE GENOMIC DNA]</scope>
    <source>
        <strain evidence="2 3">SS14</strain>
    </source>
</reference>
<dbReference type="AlphaFoldDB" id="A0A0C9UTX9"/>
<dbReference type="Proteomes" id="UP000054279">
    <property type="component" value="Unassembled WGS sequence"/>
</dbReference>
<dbReference type="EMBL" id="KN837161">
    <property type="protein sequence ID" value="KIJ38309.1"/>
    <property type="molecule type" value="Genomic_DNA"/>
</dbReference>
<dbReference type="HOGENOM" id="CLU_097654_0_0_1"/>
<protein>
    <submittedName>
        <fullName evidence="2">Uncharacterized protein</fullName>
    </submittedName>
</protein>
<evidence type="ECO:0000313" key="3">
    <source>
        <dbReference type="Proteomes" id="UP000054279"/>
    </source>
</evidence>
<gene>
    <name evidence="2" type="ORF">M422DRAFT_258952</name>
</gene>
<feature type="region of interest" description="Disordered" evidence="1">
    <location>
        <begin position="73"/>
        <end position="122"/>
    </location>
</feature>